<evidence type="ECO:0000256" key="2">
    <source>
        <dbReference type="ARBA" id="ARBA00022448"/>
    </source>
</evidence>
<evidence type="ECO:0000256" key="3">
    <source>
        <dbReference type="ARBA" id="ARBA00022452"/>
    </source>
</evidence>
<evidence type="ECO:0000256" key="7">
    <source>
        <dbReference type="ARBA" id="ARBA00023237"/>
    </source>
</evidence>
<dbReference type="AlphaFoldDB" id="I0KF63"/>
<keyword evidence="13" id="KW-1185">Reference proteome</keyword>
<comment type="subcellular location">
    <subcellularLocation>
        <location evidence="1 8">Cell outer membrane</location>
        <topology evidence="1 8">Multi-pass membrane protein</topology>
    </subcellularLocation>
</comment>
<dbReference type="eggNOG" id="COG4771">
    <property type="taxonomic scope" value="Bacteria"/>
</dbReference>
<evidence type="ECO:0000256" key="9">
    <source>
        <dbReference type="SAM" id="MobiDB-lite"/>
    </source>
</evidence>
<dbReference type="SUPFAM" id="SSF56935">
    <property type="entry name" value="Porins"/>
    <property type="match status" value="1"/>
</dbReference>
<evidence type="ECO:0000256" key="6">
    <source>
        <dbReference type="ARBA" id="ARBA00023136"/>
    </source>
</evidence>
<evidence type="ECO:0000313" key="12">
    <source>
        <dbReference type="EMBL" id="CCH02766.1"/>
    </source>
</evidence>
<evidence type="ECO:0000256" key="5">
    <source>
        <dbReference type="ARBA" id="ARBA00022729"/>
    </source>
</evidence>
<dbReference type="Proteomes" id="UP000011058">
    <property type="component" value="Chromosome"/>
</dbReference>
<dbReference type="SUPFAM" id="SSF49464">
    <property type="entry name" value="Carboxypeptidase regulatory domain-like"/>
    <property type="match status" value="1"/>
</dbReference>
<dbReference type="PROSITE" id="PS52016">
    <property type="entry name" value="TONB_DEPENDENT_REC_3"/>
    <property type="match status" value="1"/>
</dbReference>
<dbReference type="InterPro" id="IPR041700">
    <property type="entry name" value="OMP_b-brl_3"/>
</dbReference>
<protein>
    <submittedName>
        <fullName evidence="12">TonB-dependent receptor</fullName>
    </submittedName>
</protein>
<dbReference type="Gene3D" id="2.60.40.1120">
    <property type="entry name" value="Carboxypeptidase-like, regulatory domain"/>
    <property type="match status" value="1"/>
</dbReference>
<feature type="chain" id="PRO_5003631407" evidence="10">
    <location>
        <begin position="24"/>
        <end position="855"/>
    </location>
</feature>
<dbReference type="EMBL" id="HE796683">
    <property type="protein sequence ID" value="CCH02766.1"/>
    <property type="molecule type" value="Genomic_DNA"/>
</dbReference>
<keyword evidence="7 8" id="KW-0998">Cell outer membrane</keyword>
<dbReference type="InterPro" id="IPR008969">
    <property type="entry name" value="CarboxyPept-like_regulatory"/>
</dbReference>
<dbReference type="PANTHER" id="PTHR30069:SF29">
    <property type="entry name" value="HEMOGLOBIN AND HEMOGLOBIN-HAPTOGLOBIN-BINDING PROTEIN 1-RELATED"/>
    <property type="match status" value="1"/>
</dbReference>
<sequence length="855" mass="92003">MKGIRLLNSAMLLIATLATPALAQFPGMGGAAQPKALPGTAGDQSPKGSAKITGFIVDSTQGKPVDYASVALYDRTSGKAVDGTIADDKGKFTLSKLVAGNYRLLVSFVGYRNQTIDNLTLTNGQSLELGNILLSTNVKQLNEVTVVGQAAVIEEKVDRLVYNADKDIAAKGGDATDILRKVPLLTVDLDGNVSLRGSSNIRVLINNKPSTIVASSVADALKQIPADQIKTVEVITSPSAKYDAEGSGGIINIITKKNSLQGLNLNVDGGVGNRGSQLSLNGNYRKGKAGFTLGGFGRAMYNVKTLTDLQQTSRTTTSTTQTRQTGSGTTSGSFGQYRLGFDYDFTEKQSITAGVKYSAQNMVNSQDYLTQLFTGGTPTSSSRRDVDVKNLSGTVDMNVDYLHTFKPQQEFSISTLYSRNDLTNNFFANLLGGTGELTGRQQNLNNNLNQEFTIQSDYQTPIQKNQLLEVGAKGIMRRVDSDYRYLLAGPTGEFSTINNGTAGALTYNQNIAATYLSYTYTTKSRYTFKGGMRYEHTFIDARTREGGNLGVADYGVLVPSINASKTVKGTTIKLGANRRIQRPGLQQLNPNQNAANPQVITQGNPQLRPELTDNLELGLSRTIKKTFINATFFARFTDNAIVQVSQPSDSLKGAIVTRFENIGRQRTYGVNLFANVAATSKINIGVFANIFYASLSGQTLNLDRTSTTITNEGFVPGGGTFVNATFKNGWGVQGFGGLFGAQLQLQGRSGAFGFYTIGVRKESANKKYSLGLAAENFLSNRFNIRNTLTSPQFDQVNNVYLYNRGIRLTFSLKLGKMTAEAPRKKAKGVNNDDVKSDGTDGGGQQQPATGGGRPR</sequence>
<dbReference type="OrthoDB" id="905812at2"/>
<feature type="domain" description="Outer membrane protein beta-barrel" evidence="11">
    <location>
        <begin position="403"/>
        <end position="811"/>
    </location>
</feature>
<dbReference type="KEGG" id="fae:FAES_4767"/>
<feature type="region of interest" description="Disordered" evidence="9">
    <location>
        <begin position="820"/>
        <end position="855"/>
    </location>
</feature>
<evidence type="ECO:0000256" key="1">
    <source>
        <dbReference type="ARBA" id="ARBA00004571"/>
    </source>
</evidence>
<accession>I0KF63</accession>
<dbReference type="InterPro" id="IPR037066">
    <property type="entry name" value="Plug_dom_sf"/>
</dbReference>
<feature type="signal peptide" evidence="10">
    <location>
        <begin position="1"/>
        <end position="23"/>
    </location>
</feature>
<dbReference type="Gene3D" id="2.40.170.20">
    <property type="entry name" value="TonB-dependent receptor, beta-barrel domain"/>
    <property type="match status" value="1"/>
</dbReference>
<reference evidence="12 13" key="1">
    <citation type="journal article" date="2012" name="J. Bacteriol.">
        <title>Genome Sequence of Fibrella aestuarina BUZ 2T, a Filamentous Marine Bacterium.</title>
        <authorList>
            <person name="Filippini M."/>
            <person name="Qi W."/>
            <person name="Blom J."/>
            <person name="Goesmann A."/>
            <person name="Smits T.H."/>
            <person name="Bagheri H.C."/>
        </authorList>
    </citation>
    <scope>NUCLEOTIDE SEQUENCE [LARGE SCALE GENOMIC DNA]</scope>
    <source>
        <strain evidence="13">BUZ 2T</strain>
    </source>
</reference>
<dbReference type="Gene3D" id="2.170.130.10">
    <property type="entry name" value="TonB-dependent receptor, plug domain"/>
    <property type="match status" value="1"/>
</dbReference>
<proteinExistence type="inferred from homology"/>
<dbReference type="PANTHER" id="PTHR30069">
    <property type="entry name" value="TONB-DEPENDENT OUTER MEMBRANE RECEPTOR"/>
    <property type="match status" value="1"/>
</dbReference>
<name>I0KF63_9BACT</name>
<dbReference type="Pfam" id="PF13620">
    <property type="entry name" value="CarboxypepD_reg"/>
    <property type="match status" value="1"/>
</dbReference>
<dbReference type="GO" id="GO:0009279">
    <property type="term" value="C:cell outer membrane"/>
    <property type="evidence" value="ECO:0007669"/>
    <property type="project" value="UniProtKB-SubCell"/>
</dbReference>
<dbReference type="Pfam" id="PF14905">
    <property type="entry name" value="OMP_b-brl_3"/>
    <property type="match status" value="1"/>
</dbReference>
<keyword evidence="6 8" id="KW-0472">Membrane</keyword>
<dbReference type="RefSeq" id="WP_015333865.1">
    <property type="nucleotide sequence ID" value="NC_020054.1"/>
</dbReference>
<evidence type="ECO:0000256" key="10">
    <source>
        <dbReference type="SAM" id="SignalP"/>
    </source>
</evidence>
<dbReference type="GO" id="GO:0044718">
    <property type="term" value="P:siderophore transmembrane transport"/>
    <property type="evidence" value="ECO:0007669"/>
    <property type="project" value="TreeGrafter"/>
</dbReference>
<comment type="similarity">
    <text evidence="8">Belongs to the TonB-dependent receptor family.</text>
</comment>
<keyword evidence="5 10" id="KW-0732">Signal</keyword>
<evidence type="ECO:0000313" key="13">
    <source>
        <dbReference type="Proteomes" id="UP000011058"/>
    </source>
</evidence>
<dbReference type="PATRIC" id="fig|1166018.3.peg.1737"/>
<keyword evidence="4 8" id="KW-0812">Transmembrane</keyword>
<evidence type="ECO:0000256" key="4">
    <source>
        <dbReference type="ARBA" id="ARBA00022692"/>
    </source>
</evidence>
<dbReference type="STRING" id="1166018.FAES_4767"/>
<keyword evidence="12" id="KW-0675">Receptor</keyword>
<feature type="compositionally biased region" description="Gly residues" evidence="9">
    <location>
        <begin position="839"/>
        <end position="855"/>
    </location>
</feature>
<dbReference type="GO" id="GO:0015344">
    <property type="term" value="F:siderophore uptake transmembrane transporter activity"/>
    <property type="evidence" value="ECO:0007669"/>
    <property type="project" value="TreeGrafter"/>
</dbReference>
<dbReference type="HOGENOM" id="CLU_017617_0_1_10"/>
<organism evidence="12 13">
    <name type="scientific">Fibrella aestuarina BUZ 2</name>
    <dbReference type="NCBI Taxonomy" id="1166018"/>
    <lineage>
        <taxon>Bacteria</taxon>
        <taxon>Pseudomonadati</taxon>
        <taxon>Bacteroidota</taxon>
        <taxon>Cytophagia</taxon>
        <taxon>Cytophagales</taxon>
        <taxon>Spirosomataceae</taxon>
        <taxon>Fibrella</taxon>
    </lineage>
</organism>
<feature type="region of interest" description="Disordered" evidence="9">
    <location>
        <begin position="311"/>
        <end position="333"/>
    </location>
</feature>
<gene>
    <name evidence="12" type="ORF">FAES_4767</name>
</gene>
<dbReference type="InterPro" id="IPR036942">
    <property type="entry name" value="Beta-barrel_TonB_sf"/>
</dbReference>
<keyword evidence="3 8" id="KW-1134">Transmembrane beta strand</keyword>
<evidence type="ECO:0000259" key="11">
    <source>
        <dbReference type="Pfam" id="PF14905"/>
    </source>
</evidence>
<evidence type="ECO:0000256" key="8">
    <source>
        <dbReference type="PROSITE-ProRule" id="PRU01360"/>
    </source>
</evidence>
<keyword evidence="2 8" id="KW-0813">Transport</keyword>
<dbReference type="InterPro" id="IPR039426">
    <property type="entry name" value="TonB-dep_rcpt-like"/>
</dbReference>